<accession>A0A1I7SKE9</accession>
<name>A0A1I7SKE9_BURXY</name>
<sequence length="68" mass="7225">MEGVAMRPTKMIVGSGAVRSQGVWQILQIHRQIIAVDVGVGAREHNVGGLDLTPVHFAVNSSFDDAGK</sequence>
<evidence type="ECO:0000313" key="1">
    <source>
        <dbReference type="Proteomes" id="UP000095284"/>
    </source>
</evidence>
<dbReference type="Proteomes" id="UP000095284">
    <property type="component" value="Unplaced"/>
</dbReference>
<evidence type="ECO:0000313" key="2">
    <source>
        <dbReference type="WBParaSite" id="BXY_1352900.1"/>
    </source>
</evidence>
<protein>
    <submittedName>
        <fullName evidence="2">MBL fold metallo-hydrolase</fullName>
    </submittedName>
</protein>
<proteinExistence type="predicted"/>
<organism evidence="1 2">
    <name type="scientific">Bursaphelenchus xylophilus</name>
    <name type="common">Pinewood nematode worm</name>
    <name type="synonym">Aphelenchoides xylophilus</name>
    <dbReference type="NCBI Taxonomy" id="6326"/>
    <lineage>
        <taxon>Eukaryota</taxon>
        <taxon>Metazoa</taxon>
        <taxon>Ecdysozoa</taxon>
        <taxon>Nematoda</taxon>
        <taxon>Chromadorea</taxon>
        <taxon>Rhabditida</taxon>
        <taxon>Tylenchina</taxon>
        <taxon>Tylenchomorpha</taxon>
        <taxon>Aphelenchoidea</taxon>
        <taxon>Aphelenchoididae</taxon>
        <taxon>Bursaphelenchus</taxon>
    </lineage>
</organism>
<reference evidence="2" key="1">
    <citation type="submission" date="2016-11" db="UniProtKB">
        <authorList>
            <consortium name="WormBaseParasite"/>
        </authorList>
    </citation>
    <scope>IDENTIFICATION</scope>
</reference>
<dbReference type="WBParaSite" id="BXY_1352900.1">
    <property type="protein sequence ID" value="BXY_1352900.1"/>
    <property type="gene ID" value="BXY_1352900"/>
</dbReference>
<dbReference type="AlphaFoldDB" id="A0A1I7SKE9"/>